<dbReference type="Proteomes" id="UP000067738">
    <property type="component" value="Chromosome"/>
</dbReference>
<keyword evidence="2" id="KW-1185">Reference proteome</keyword>
<evidence type="ECO:0000313" key="1">
    <source>
        <dbReference type="EMBL" id="ALT68170.1"/>
    </source>
</evidence>
<proteinExistence type="predicted"/>
<accession>A0A0U3DQD5</accession>
<dbReference type="PATRIC" id="fig|230361.4.peg.382"/>
<dbReference type="AlphaFoldDB" id="A0A0U3DQD5"/>
<protein>
    <submittedName>
        <fullName evidence="1">DGC domain-containing protein</fullName>
    </submittedName>
</protein>
<dbReference type="KEGG" id="mmil:sm9_0368"/>
<name>A0A0U3DQD5_9EURY</name>
<evidence type="ECO:0000313" key="2">
    <source>
        <dbReference type="Proteomes" id="UP000067738"/>
    </source>
</evidence>
<dbReference type="InterPro" id="IPR014958">
    <property type="entry name" value="DGC"/>
</dbReference>
<reference evidence="1 2" key="1">
    <citation type="submission" date="2015-04" db="EMBL/GenBank/DDBJ databases">
        <title>The complete genome sequence of the rumen methanogen Methanobrevibacter millerae SM9.</title>
        <authorList>
            <person name="Leahy S.C."/>
            <person name="Kelly W.J."/>
            <person name="Pacheco D.M."/>
            <person name="Li D."/>
            <person name="Altermann E."/>
            <person name="Attwood G.T."/>
        </authorList>
    </citation>
    <scope>NUCLEOTIDE SEQUENCE [LARGE SCALE GENOMIC DNA]</scope>
    <source>
        <strain evidence="1 2">SM9</strain>
    </source>
</reference>
<dbReference type="EMBL" id="CP011266">
    <property type="protein sequence ID" value="ALT68170.1"/>
    <property type="molecule type" value="Genomic_DNA"/>
</dbReference>
<dbReference type="GeneID" id="26735342"/>
<sequence length="125" mass="13415">MDDKIALVSCSGLSPLGLVVRAATVELALDNENIVAACITEYSAQPNTCSPILDDAKIVSITGCADDCVSTILKEKDVDVVKNIDAETVVKAFNLNPNDSIRLDNDGEEAVKVLKRFILSELKHI</sequence>
<gene>
    <name evidence="1" type="ORF">sm9_0368</name>
</gene>
<dbReference type="OrthoDB" id="70751at2157"/>
<dbReference type="Pfam" id="PF08859">
    <property type="entry name" value="DGC"/>
    <property type="match status" value="1"/>
</dbReference>
<dbReference type="RefSeq" id="WP_058738515.1">
    <property type="nucleotide sequence ID" value="NZ_CP011266.1"/>
</dbReference>
<organism evidence="1 2">
    <name type="scientific">Methanobrevibacter millerae</name>
    <dbReference type="NCBI Taxonomy" id="230361"/>
    <lineage>
        <taxon>Archaea</taxon>
        <taxon>Methanobacteriati</taxon>
        <taxon>Methanobacteriota</taxon>
        <taxon>Methanomada group</taxon>
        <taxon>Methanobacteria</taxon>
        <taxon>Methanobacteriales</taxon>
        <taxon>Methanobacteriaceae</taxon>
        <taxon>Methanobrevibacter</taxon>
    </lineage>
</organism>